<reference evidence="1 2" key="1">
    <citation type="submission" date="2024-06" db="EMBL/GenBank/DDBJ databases">
        <title>Genomic Encyclopedia of Type Strains, Phase V (KMG-V): Genome sequencing to study the core and pangenomes of soil and plant-associated prokaryotes.</title>
        <authorList>
            <person name="Whitman W."/>
        </authorList>
    </citation>
    <scope>NUCLEOTIDE SEQUENCE [LARGE SCALE GENOMIC DNA]</scope>
    <source>
        <strain evidence="1 2">NE40</strain>
    </source>
</reference>
<evidence type="ECO:0008006" key="3">
    <source>
        <dbReference type="Google" id="ProtNLM"/>
    </source>
</evidence>
<organism evidence="1 2">
    <name type="scientific">Endozoicomonas lisbonensis</name>
    <dbReference type="NCBI Taxonomy" id="3120522"/>
    <lineage>
        <taxon>Bacteria</taxon>
        <taxon>Pseudomonadati</taxon>
        <taxon>Pseudomonadota</taxon>
        <taxon>Gammaproteobacteria</taxon>
        <taxon>Oceanospirillales</taxon>
        <taxon>Endozoicomonadaceae</taxon>
        <taxon>Endozoicomonas</taxon>
    </lineage>
</organism>
<gene>
    <name evidence="1" type="ORF">V5J35_004890</name>
</gene>
<comment type="caution">
    <text evidence="1">The sequence shown here is derived from an EMBL/GenBank/DDBJ whole genome shotgun (WGS) entry which is preliminary data.</text>
</comment>
<dbReference type="EMBL" id="JBEWTB010000003">
    <property type="protein sequence ID" value="MET4759571.1"/>
    <property type="molecule type" value="Genomic_DNA"/>
</dbReference>
<dbReference type="RefSeq" id="WP_354011454.1">
    <property type="nucleotide sequence ID" value="NZ_JBEWTA010000002.1"/>
</dbReference>
<sequence>MLAPFSLPSNPEIKIQLREMTAMEAMELSGVSPNHEEALTTSFLNATQSPDQYSNSAQWTGDDRRFALYWYALHTLNDRILSIPYDCPHCKQPHVHNFDLQLLAENYQEMKGRPYRELDGWRVVPLSGEALERLEELRMVLTDLKPDSNDYRRQAAVIRFETLAEQLTKPNDLEKDDEKRRANVREVLAGLPISRYEKLRDDVTALQKEMTHGLQSTVSNGRILLTTPPHQCPDNREVTTALQLPFRYQHYIPGL</sequence>
<accession>A0ABV2SQI2</accession>
<proteinExistence type="predicted"/>
<evidence type="ECO:0000313" key="2">
    <source>
        <dbReference type="Proteomes" id="UP001549366"/>
    </source>
</evidence>
<name>A0ABV2SQI2_9GAMM</name>
<protein>
    <recommendedName>
        <fullName evidence="3">Morphogenetic protein</fullName>
    </recommendedName>
</protein>
<keyword evidence="2" id="KW-1185">Reference proteome</keyword>
<evidence type="ECO:0000313" key="1">
    <source>
        <dbReference type="EMBL" id="MET4759571.1"/>
    </source>
</evidence>
<dbReference type="Proteomes" id="UP001549366">
    <property type="component" value="Unassembled WGS sequence"/>
</dbReference>